<sequence>DAVALHAVGGAAGRRTVAGVPIAVPAAATLPSLLKLQRALRPLQRYRPSAPAIRHTLDESATAERSARAGMVLPVFKAVERRETSLALLIDASPSMAVWDRTLEEVRQVCEQLGAFRDVQVHRLHEVPGGTPLIG</sequence>
<dbReference type="EMBL" id="LGUT01003660">
    <property type="protein sequence ID" value="KOG85060.1"/>
    <property type="molecule type" value="Genomic_DNA"/>
</dbReference>
<organism evidence="1 2">
    <name type="scientific">Streptomyces varsoviensis</name>
    <dbReference type="NCBI Taxonomy" id="67373"/>
    <lineage>
        <taxon>Bacteria</taxon>
        <taxon>Bacillati</taxon>
        <taxon>Actinomycetota</taxon>
        <taxon>Actinomycetes</taxon>
        <taxon>Kitasatosporales</taxon>
        <taxon>Streptomycetaceae</taxon>
        <taxon>Streptomyces</taxon>
    </lineage>
</organism>
<dbReference type="Proteomes" id="UP000037020">
    <property type="component" value="Unassembled WGS sequence"/>
</dbReference>
<reference evidence="1 2" key="1">
    <citation type="submission" date="2015-07" db="EMBL/GenBank/DDBJ databases">
        <authorList>
            <person name="Ju K.-S."/>
            <person name="Doroghazi J.R."/>
            <person name="Metcalf W.W."/>
        </authorList>
    </citation>
    <scope>NUCLEOTIDE SEQUENCE [LARGE SCALE GENOMIC DNA]</scope>
    <source>
        <strain evidence="1 2">NRRL B-3589</strain>
    </source>
</reference>
<evidence type="ECO:0008006" key="3">
    <source>
        <dbReference type="Google" id="ProtNLM"/>
    </source>
</evidence>
<evidence type="ECO:0000313" key="2">
    <source>
        <dbReference type="Proteomes" id="UP000037020"/>
    </source>
</evidence>
<proteinExistence type="predicted"/>
<feature type="non-terminal residue" evidence="1">
    <location>
        <position position="1"/>
    </location>
</feature>
<keyword evidence="2" id="KW-1185">Reference proteome</keyword>
<comment type="caution">
    <text evidence="1">The sequence shown here is derived from an EMBL/GenBank/DDBJ whole genome shotgun (WGS) entry which is preliminary data.</text>
</comment>
<accession>A0ABR5IV85</accession>
<evidence type="ECO:0000313" key="1">
    <source>
        <dbReference type="EMBL" id="KOG85060.1"/>
    </source>
</evidence>
<protein>
    <recommendedName>
        <fullName evidence="3">Magnesium chelatase</fullName>
    </recommendedName>
</protein>
<name>A0ABR5IV85_9ACTN</name>
<gene>
    <name evidence="1" type="ORF">ADK38_38775</name>
</gene>
<feature type="non-terminal residue" evidence="1">
    <location>
        <position position="135"/>
    </location>
</feature>